<sequence length="296" mass="31179">MVAHRHGVTTSSSSASLQIPAQPEEHHQGRPPRPAPLPVPSPIINPERGTDGATQTQAPRPPRACSAPGPLKSCWDLDMKVALLLVSIAGAVILLLLYWLLRLRHRLRMARGIPALEYYRFYHAAAYTLKPPGVPPAPPDKNGNMPDFSAPIQTTAPAPKFTSVDPPPPLLPPVSAPAPPRAPPPPLLPLPPPPVVLRTPPTPPPPLPLPLLGPTSWSATSTPEAPPHPPVPPTPPFLAPPGAHAATPPSRHASWGGGSGTSDVADVYSRIGAFRTSRLSSLSGLTQVVLFEHSSL</sequence>
<feature type="transmembrane region" description="Helical" evidence="2">
    <location>
        <begin position="81"/>
        <end position="101"/>
    </location>
</feature>
<evidence type="ECO:0000313" key="4">
    <source>
        <dbReference type="Proteomes" id="UP001148018"/>
    </source>
</evidence>
<keyword evidence="2" id="KW-0472">Membrane</keyword>
<dbReference type="GO" id="GO:0005884">
    <property type="term" value="C:actin filament"/>
    <property type="evidence" value="ECO:0007669"/>
    <property type="project" value="TreeGrafter"/>
</dbReference>
<feature type="region of interest" description="Disordered" evidence="1">
    <location>
        <begin position="1"/>
        <end position="67"/>
    </location>
</feature>
<dbReference type="OrthoDB" id="8963759at2759"/>
<organism evidence="3 4">
    <name type="scientific">Muraenolepis orangiensis</name>
    <name type="common">Patagonian moray cod</name>
    <dbReference type="NCBI Taxonomy" id="630683"/>
    <lineage>
        <taxon>Eukaryota</taxon>
        <taxon>Metazoa</taxon>
        <taxon>Chordata</taxon>
        <taxon>Craniata</taxon>
        <taxon>Vertebrata</taxon>
        <taxon>Euteleostomi</taxon>
        <taxon>Actinopterygii</taxon>
        <taxon>Neopterygii</taxon>
        <taxon>Teleostei</taxon>
        <taxon>Neoteleostei</taxon>
        <taxon>Acanthomorphata</taxon>
        <taxon>Zeiogadaria</taxon>
        <taxon>Gadariae</taxon>
        <taxon>Gadiformes</taxon>
        <taxon>Muraenolepidoidei</taxon>
        <taxon>Muraenolepididae</taxon>
        <taxon>Muraenolepis</taxon>
    </lineage>
</organism>
<feature type="compositionally biased region" description="Pro residues" evidence="1">
    <location>
        <begin position="165"/>
        <end position="211"/>
    </location>
</feature>
<dbReference type="PANTHER" id="PTHR45691:SF6">
    <property type="entry name" value="PROTEIN DIAPHANOUS"/>
    <property type="match status" value="1"/>
</dbReference>
<keyword evidence="2" id="KW-0812">Transmembrane</keyword>
<dbReference type="GO" id="GO:0030041">
    <property type="term" value="P:actin filament polymerization"/>
    <property type="evidence" value="ECO:0007669"/>
    <property type="project" value="TreeGrafter"/>
</dbReference>
<dbReference type="Proteomes" id="UP001148018">
    <property type="component" value="Unassembled WGS sequence"/>
</dbReference>
<keyword evidence="4" id="KW-1185">Reference proteome</keyword>
<gene>
    <name evidence="3" type="ORF">NHX12_034298</name>
</gene>
<feature type="compositionally biased region" description="Pro residues" evidence="1">
    <location>
        <begin position="31"/>
        <end position="43"/>
    </location>
</feature>
<protein>
    <submittedName>
        <fullName evidence="3">Uncharacterized protein</fullName>
    </submittedName>
</protein>
<dbReference type="AlphaFoldDB" id="A0A9Q0D531"/>
<accession>A0A9Q0D531</accession>
<comment type="caution">
    <text evidence="3">The sequence shown here is derived from an EMBL/GenBank/DDBJ whole genome shotgun (WGS) entry which is preliminary data.</text>
</comment>
<evidence type="ECO:0000256" key="2">
    <source>
        <dbReference type="SAM" id="Phobius"/>
    </source>
</evidence>
<evidence type="ECO:0000256" key="1">
    <source>
        <dbReference type="SAM" id="MobiDB-lite"/>
    </source>
</evidence>
<reference evidence="3" key="1">
    <citation type="submission" date="2022-07" db="EMBL/GenBank/DDBJ databases">
        <title>Chromosome-level genome of Muraenolepis orangiensis.</title>
        <authorList>
            <person name="Kim J."/>
        </authorList>
    </citation>
    <scope>NUCLEOTIDE SEQUENCE</scope>
    <source>
        <strain evidence="3">KU_S4_2022</strain>
        <tissue evidence="3">Muscle</tissue>
    </source>
</reference>
<proteinExistence type="predicted"/>
<feature type="compositionally biased region" description="Low complexity" evidence="1">
    <location>
        <begin position="212"/>
        <end position="223"/>
    </location>
</feature>
<evidence type="ECO:0000313" key="3">
    <source>
        <dbReference type="EMBL" id="KAJ3580640.1"/>
    </source>
</evidence>
<feature type="compositionally biased region" description="Polar residues" evidence="1">
    <location>
        <begin position="8"/>
        <end position="19"/>
    </location>
</feature>
<dbReference type="PANTHER" id="PTHR45691">
    <property type="entry name" value="PROTEIN DIAPHANOUS"/>
    <property type="match status" value="1"/>
</dbReference>
<feature type="compositionally biased region" description="Pro residues" evidence="1">
    <location>
        <begin position="224"/>
        <end position="239"/>
    </location>
</feature>
<keyword evidence="2" id="KW-1133">Transmembrane helix</keyword>
<dbReference type="EMBL" id="JANIIK010007722">
    <property type="protein sequence ID" value="KAJ3580640.1"/>
    <property type="molecule type" value="Genomic_DNA"/>
</dbReference>
<name>A0A9Q0D531_9TELE</name>
<feature type="region of interest" description="Disordered" evidence="1">
    <location>
        <begin position="133"/>
        <end position="259"/>
    </location>
</feature>
<dbReference type="InterPro" id="IPR051412">
    <property type="entry name" value="Formin_Homology_Diaphanous_sf"/>
</dbReference>